<gene>
    <name evidence="2" type="ORF">AUC60_04985</name>
</gene>
<dbReference type="AlphaFoldDB" id="A0A1Y3P8A1"/>
<comment type="caution">
    <text evidence="2">The sequence shown here is derived from an EMBL/GenBank/DDBJ whole genome shotgun (WGS) entry which is preliminary data.</text>
</comment>
<evidence type="ECO:0008006" key="4">
    <source>
        <dbReference type="Google" id="ProtNLM"/>
    </source>
</evidence>
<dbReference type="RefSeq" id="WP_087265007.1">
    <property type="nucleotide sequence ID" value="NZ_JBJGBV010000003.1"/>
</dbReference>
<keyword evidence="1" id="KW-0732">Signal</keyword>
<proteinExistence type="predicted"/>
<protein>
    <recommendedName>
        <fullName evidence="4">Alpha/beta hydrolase</fullName>
    </recommendedName>
</protein>
<sequence length="74" mass="8019">MGFIKKGLPLVLALLVVTNTATAATHAKHSNGVPDSLITADYVESSAGDEPYLIKCNPHPKRIILFLHTWSGDY</sequence>
<accession>A0A1Y3P8A1</accession>
<name>A0A1Y3P8A1_9PSED</name>
<feature type="chain" id="PRO_5011008305" description="Alpha/beta hydrolase" evidence="1">
    <location>
        <begin position="24"/>
        <end position="74"/>
    </location>
</feature>
<evidence type="ECO:0000313" key="2">
    <source>
        <dbReference type="EMBL" id="OUM74751.1"/>
    </source>
</evidence>
<keyword evidence="3" id="KW-1185">Reference proteome</keyword>
<evidence type="ECO:0000313" key="3">
    <source>
        <dbReference type="Proteomes" id="UP000195440"/>
    </source>
</evidence>
<dbReference type="OrthoDB" id="1092902at2"/>
<evidence type="ECO:0000256" key="1">
    <source>
        <dbReference type="SAM" id="SignalP"/>
    </source>
</evidence>
<reference evidence="2 3" key="1">
    <citation type="journal article" date="2017" name="Syst. Appl. Microbiol.">
        <title>Pseudomonas caspiana sp. nov., a citrus pathogen in the Pseudomonas syringae phylogenetic group.</title>
        <authorList>
            <person name="Busquets A."/>
            <person name="Gomila M."/>
            <person name="Beiki F."/>
            <person name="Mulet M."/>
            <person name="Rahimian H."/>
            <person name="Garcia-Valdes E."/>
            <person name="Lalucat J."/>
        </authorList>
    </citation>
    <scope>NUCLEOTIDE SEQUENCE [LARGE SCALE GENOMIC DNA]</scope>
    <source>
        <strain evidence="2 3">FBF102</strain>
    </source>
</reference>
<organism evidence="2 3">
    <name type="scientific">Pseudomonas caspiana</name>
    <dbReference type="NCBI Taxonomy" id="1451454"/>
    <lineage>
        <taxon>Bacteria</taxon>
        <taxon>Pseudomonadati</taxon>
        <taxon>Pseudomonadota</taxon>
        <taxon>Gammaproteobacteria</taxon>
        <taxon>Pseudomonadales</taxon>
        <taxon>Pseudomonadaceae</taxon>
        <taxon>Pseudomonas</taxon>
    </lineage>
</organism>
<dbReference type="Proteomes" id="UP000195440">
    <property type="component" value="Unassembled WGS sequence"/>
</dbReference>
<feature type="signal peptide" evidence="1">
    <location>
        <begin position="1"/>
        <end position="23"/>
    </location>
</feature>
<dbReference type="EMBL" id="LOHF01000003">
    <property type="protein sequence ID" value="OUM74751.1"/>
    <property type="molecule type" value="Genomic_DNA"/>
</dbReference>